<evidence type="ECO:0000256" key="2">
    <source>
        <dbReference type="SAM" id="Phobius"/>
    </source>
</evidence>
<keyword evidence="2" id="KW-1133">Transmembrane helix</keyword>
<feature type="transmembrane region" description="Helical" evidence="2">
    <location>
        <begin position="23"/>
        <end position="46"/>
    </location>
</feature>
<evidence type="ECO:0008006" key="4">
    <source>
        <dbReference type="Google" id="ProtNLM"/>
    </source>
</evidence>
<dbReference type="InterPro" id="IPR007813">
    <property type="entry name" value="PilN"/>
</dbReference>
<dbReference type="AlphaFoldDB" id="A0A3B0Z196"/>
<reference evidence="3" key="1">
    <citation type="submission" date="2018-06" db="EMBL/GenBank/DDBJ databases">
        <authorList>
            <person name="Zhirakovskaya E."/>
        </authorList>
    </citation>
    <scope>NUCLEOTIDE SEQUENCE</scope>
</reference>
<proteinExistence type="predicted"/>
<sequence>MHQQINLYQPVFNKPLKVFSSPVLLQICATAFLLLLLVASHARWALAGMKTTAQELEYQLRDLNIRLGSLEADFSPSDSKAIDLQVDALRKHIDQRKHLLHRFDQLAQQSHVGFASRFEVLAQLQTPGLWLDGVTISDQQLKISGIALEQKLVPVYLKRLKKHSTFAGMTLETVSMARMKNTQPQIRFVLRNNDGDSAWP</sequence>
<accession>A0A3B0Z196</accession>
<keyword evidence="2" id="KW-0812">Transmembrane</keyword>
<feature type="coiled-coil region" evidence="1">
    <location>
        <begin position="46"/>
        <end position="73"/>
    </location>
</feature>
<evidence type="ECO:0000313" key="3">
    <source>
        <dbReference type="EMBL" id="VAW81367.1"/>
    </source>
</evidence>
<protein>
    <recommendedName>
        <fullName evidence="4">MSHA biogenesis protein MshI</fullName>
    </recommendedName>
</protein>
<gene>
    <name evidence="3" type="ORF">MNBD_GAMMA13-941</name>
</gene>
<organism evidence="3">
    <name type="scientific">hydrothermal vent metagenome</name>
    <dbReference type="NCBI Taxonomy" id="652676"/>
    <lineage>
        <taxon>unclassified sequences</taxon>
        <taxon>metagenomes</taxon>
        <taxon>ecological metagenomes</taxon>
    </lineage>
</organism>
<dbReference type="EMBL" id="UOFK01000257">
    <property type="protein sequence ID" value="VAW81367.1"/>
    <property type="molecule type" value="Genomic_DNA"/>
</dbReference>
<name>A0A3B0Z196_9ZZZZ</name>
<evidence type="ECO:0000256" key="1">
    <source>
        <dbReference type="SAM" id="Coils"/>
    </source>
</evidence>
<keyword evidence="2" id="KW-0472">Membrane</keyword>
<dbReference type="Pfam" id="PF05137">
    <property type="entry name" value="PilN"/>
    <property type="match status" value="1"/>
</dbReference>
<keyword evidence="1" id="KW-0175">Coiled coil</keyword>